<accession>A0A6J5RYY2</accession>
<dbReference type="SMART" id="SM00482">
    <property type="entry name" value="POLAc"/>
    <property type="match status" value="1"/>
</dbReference>
<evidence type="ECO:0000259" key="3">
    <source>
        <dbReference type="SMART" id="SM00482"/>
    </source>
</evidence>
<name>A0A6J5RYY2_9CAUD</name>
<dbReference type="InterPro" id="IPR036397">
    <property type="entry name" value="RNaseH_sf"/>
</dbReference>
<dbReference type="GO" id="GO:0008408">
    <property type="term" value="F:3'-5' exonuclease activity"/>
    <property type="evidence" value="ECO:0007669"/>
    <property type="project" value="InterPro"/>
</dbReference>
<sequence length="712" mass="80941">MILFGDTETFSETPIKNGTYRYAEDSEIMLFTWAIDEGPVYCWDRTEDPNMPADLAQAIEDADEVVFQNSMFDRNVLAFHGIHIPQEKWFDTMVQAYVHGMPGSLDKLCTILGIGEDLAKQKKRGDALIQLFCKPRPKNQKLGRATRDTHPEEWAEFIEYAKRDVVAMREVKRKLPMWNYTGFERELWNLDQRINDRGLFVDQELAHAAIRAVTREQKVLAQRTRELTHDEVESATKRNKLLAHILKFYGVELPDTQKDTIERRIQDPDLPRSLKELLSVRLMSASASPSKYKSLIKGVNNDGRLRGTLQFAGAKRTARWAGRLFQPQNLPSRGILKHDEIEFAIAAMKADADDIVLDNVMLAAISAVRGCIIAPPFKKLVIVDFSNIEGRVQAWLAGEAWKITAFNEYDAGTGPDLYKLAYSKAFKVPVDEVTKELRAIGKVMELMLGYEGGVGAFLTGAETYGFDVEELGRVALDTIPQDVLDESRGFLDWLYQGPEEKHKKRMLAGQDIEQSFAKLQAAKDEVRFGLSEQAFMVCDSLKRMWRRAHPMIASYWKELAQAVRAAINTPENAYRAGKLVIQRDGKWLRIRLPSGRYLCYPSPEVDENGDVSYMGENQYTRQYQRIYSYGGKFFENVCQAVARDFMAYGMMPAEQAGYLTILTVHDELVTEVPDTDEYSVEGLAAILSTNPRWAKGMPLAAAGFEAYRYRKD</sequence>
<reference evidence="4" key="1">
    <citation type="submission" date="2020-05" db="EMBL/GenBank/DDBJ databases">
        <authorList>
            <person name="Chiriac C."/>
            <person name="Salcher M."/>
            <person name="Ghai R."/>
            <person name="Kavagutti S V."/>
        </authorList>
    </citation>
    <scope>NUCLEOTIDE SEQUENCE</scope>
</reference>
<dbReference type="Gene3D" id="1.10.150.20">
    <property type="entry name" value="5' to 3' exonuclease, C-terminal subdomain"/>
    <property type="match status" value="1"/>
</dbReference>
<proteinExistence type="predicted"/>
<dbReference type="Pfam" id="PF01612">
    <property type="entry name" value="DNA_pol_A_exo1"/>
    <property type="match status" value="1"/>
</dbReference>
<dbReference type="InterPro" id="IPR043502">
    <property type="entry name" value="DNA/RNA_pol_sf"/>
</dbReference>
<keyword evidence="2" id="KW-1194">Viral DNA replication</keyword>
<dbReference type="GO" id="GO:0006261">
    <property type="term" value="P:DNA-templated DNA replication"/>
    <property type="evidence" value="ECO:0007669"/>
    <property type="project" value="InterPro"/>
</dbReference>
<dbReference type="InterPro" id="IPR012337">
    <property type="entry name" value="RNaseH-like_sf"/>
</dbReference>
<gene>
    <name evidence="4" type="ORF">UFOVP1326_14</name>
    <name evidence="5" type="ORF">UFOVP1436_25</name>
</gene>
<dbReference type="GO" id="GO:0006302">
    <property type="term" value="P:double-strand break repair"/>
    <property type="evidence" value="ECO:0007669"/>
    <property type="project" value="TreeGrafter"/>
</dbReference>
<evidence type="ECO:0000313" key="4">
    <source>
        <dbReference type="EMBL" id="CAB4199031.1"/>
    </source>
</evidence>
<dbReference type="Gene3D" id="3.30.420.10">
    <property type="entry name" value="Ribonuclease H-like superfamily/Ribonuclease H"/>
    <property type="match status" value="1"/>
</dbReference>
<dbReference type="InterPro" id="IPR002298">
    <property type="entry name" value="DNA_polymerase_A"/>
</dbReference>
<evidence type="ECO:0000256" key="1">
    <source>
        <dbReference type="ARBA" id="ARBA00022705"/>
    </source>
</evidence>
<keyword evidence="4" id="KW-0239">DNA-directed DNA polymerase</keyword>
<dbReference type="InterPro" id="IPR002562">
    <property type="entry name" value="3'-5'_exonuclease_dom"/>
</dbReference>
<keyword evidence="4" id="KW-0808">Transferase</keyword>
<protein>
    <submittedName>
        <fullName evidence="4">DNA-directed DNA polymerase, family A, palm domain containing protein</fullName>
    </submittedName>
</protein>
<dbReference type="GO" id="GO:0003887">
    <property type="term" value="F:DNA-directed DNA polymerase activity"/>
    <property type="evidence" value="ECO:0007669"/>
    <property type="project" value="UniProtKB-KW"/>
</dbReference>
<evidence type="ECO:0000256" key="2">
    <source>
        <dbReference type="ARBA" id="ARBA00023109"/>
    </source>
</evidence>
<keyword evidence="4" id="KW-0548">Nucleotidyltransferase</keyword>
<dbReference type="GO" id="GO:0003677">
    <property type="term" value="F:DNA binding"/>
    <property type="evidence" value="ECO:0007669"/>
    <property type="project" value="InterPro"/>
</dbReference>
<dbReference type="EMBL" id="LR797276">
    <property type="protein sequence ID" value="CAB4199031.1"/>
    <property type="molecule type" value="Genomic_DNA"/>
</dbReference>
<dbReference type="SUPFAM" id="SSF56672">
    <property type="entry name" value="DNA/RNA polymerases"/>
    <property type="match status" value="1"/>
</dbReference>
<dbReference type="Pfam" id="PF00476">
    <property type="entry name" value="DNA_pol_A"/>
    <property type="match status" value="1"/>
</dbReference>
<dbReference type="PANTHER" id="PTHR10133:SF27">
    <property type="entry name" value="DNA POLYMERASE NU"/>
    <property type="match status" value="1"/>
</dbReference>
<dbReference type="PANTHER" id="PTHR10133">
    <property type="entry name" value="DNA POLYMERASE I"/>
    <property type="match status" value="1"/>
</dbReference>
<feature type="domain" description="DNA-directed DNA polymerase family A palm" evidence="3">
    <location>
        <begin position="366"/>
        <end position="676"/>
    </location>
</feature>
<organism evidence="4">
    <name type="scientific">uncultured Caudovirales phage</name>
    <dbReference type="NCBI Taxonomy" id="2100421"/>
    <lineage>
        <taxon>Viruses</taxon>
        <taxon>Duplodnaviria</taxon>
        <taxon>Heunggongvirae</taxon>
        <taxon>Uroviricota</taxon>
        <taxon>Caudoviricetes</taxon>
        <taxon>Peduoviridae</taxon>
        <taxon>Maltschvirus</taxon>
        <taxon>Maltschvirus maltsch</taxon>
    </lineage>
</organism>
<dbReference type="EMBL" id="LR797388">
    <property type="protein sequence ID" value="CAB4212648.1"/>
    <property type="molecule type" value="Genomic_DNA"/>
</dbReference>
<evidence type="ECO:0000313" key="5">
    <source>
        <dbReference type="EMBL" id="CAB4212648.1"/>
    </source>
</evidence>
<keyword evidence="1" id="KW-0235">DNA replication</keyword>
<dbReference type="InterPro" id="IPR001098">
    <property type="entry name" value="DNA-dir_DNA_pol_A_palm_dom"/>
</dbReference>
<dbReference type="SUPFAM" id="SSF53098">
    <property type="entry name" value="Ribonuclease H-like"/>
    <property type="match status" value="1"/>
</dbReference>
<dbReference type="GO" id="GO:0039693">
    <property type="term" value="P:viral DNA genome replication"/>
    <property type="evidence" value="ECO:0007669"/>
    <property type="project" value="UniProtKB-KW"/>
</dbReference>